<dbReference type="PANTHER" id="PTHR45704">
    <property type="entry name" value="RAS-LIKE FAMILY MEMBER 11"/>
    <property type="match status" value="1"/>
</dbReference>
<dbReference type="InterPro" id="IPR001806">
    <property type="entry name" value="Small_GTPase"/>
</dbReference>
<dbReference type="Ensembl" id="ENSCSAVT00000010211.1">
    <property type="protein sequence ID" value="ENSCSAVP00000010089.1"/>
    <property type="gene ID" value="ENSCSAVG00000005950.1"/>
</dbReference>
<dbReference type="InterPro" id="IPR051065">
    <property type="entry name" value="Ras-related_GTPase"/>
</dbReference>
<name>H2YXM8_CIOSA</name>
<dbReference type="SMART" id="SM00174">
    <property type="entry name" value="RHO"/>
    <property type="match status" value="1"/>
</dbReference>
<keyword evidence="4" id="KW-0378">Hydrolase</keyword>
<dbReference type="SMART" id="SM00173">
    <property type="entry name" value="RAS"/>
    <property type="match status" value="1"/>
</dbReference>
<dbReference type="Proteomes" id="UP000007875">
    <property type="component" value="Unassembled WGS sequence"/>
</dbReference>
<sequence>MVMEMTSPKLGLNPNALREFKLVVVGPRKVGKSALVVRFLTKRFINEYLENTDMTCNGVADLDGENFKVNIQDTSDKGMRATSLEHYIRWADAIMMCFSVTDAESYKKLRDSALKLVEKIRELDEKEASRVPPIVVVGNKCDLDYFRKVSRQEGYDLAELFKCEYFEVSAREGWSKLVTRSDPSSDAFSSDNETLSAVATTAAAIGLAGISPTKDSKPLHGVVPTVSVSSPIE</sequence>
<dbReference type="SMART" id="SM00175">
    <property type="entry name" value="RAB"/>
    <property type="match status" value="1"/>
</dbReference>
<keyword evidence="7" id="KW-1185">Reference proteome</keyword>
<accession>H2YXM8</accession>
<dbReference type="GeneTree" id="ENSGT00940000164949"/>
<dbReference type="Pfam" id="PF00071">
    <property type="entry name" value="Ras"/>
    <property type="match status" value="1"/>
</dbReference>
<dbReference type="Gene3D" id="3.40.50.300">
    <property type="entry name" value="P-loop containing nucleotide triphosphate hydrolases"/>
    <property type="match status" value="1"/>
</dbReference>
<evidence type="ECO:0000313" key="7">
    <source>
        <dbReference type="Proteomes" id="UP000007875"/>
    </source>
</evidence>
<proteinExistence type="inferred from homology"/>
<dbReference type="EC" id="3.6.5.2" evidence="2"/>
<dbReference type="InterPro" id="IPR005225">
    <property type="entry name" value="Small_GTP-bd"/>
</dbReference>
<evidence type="ECO:0000256" key="5">
    <source>
        <dbReference type="ARBA" id="ARBA00048098"/>
    </source>
</evidence>
<evidence type="ECO:0000256" key="1">
    <source>
        <dbReference type="ARBA" id="ARBA00008344"/>
    </source>
</evidence>
<reference evidence="7" key="1">
    <citation type="submission" date="2003-08" db="EMBL/GenBank/DDBJ databases">
        <authorList>
            <person name="Birren B."/>
            <person name="Nusbaum C."/>
            <person name="Abebe A."/>
            <person name="Abouelleil A."/>
            <person name="Adekoya E."/>
            <person name="Ait-zahra M."/>
            <person name="Allen N."/>
            <person name="Allen T."/>
            <person name="An P."/>
            <person name="Anderson M."/>
            <person name="Anderson S."/>
            <person name="Arachchi H."/>
            <person name="Armbruster J."/>
            <person name="Bachantsang P."/>
            <person name="Baldwin J."/>
            <person name="Barry A."/>
            <person name="Bayul T."/>
            <person name="Blitshsteyn B."/>
            <person name="Bloom T."/>
            <person name="Blye J."/>
            <person name="Boguslavskiy L."/>
            <person name="Borowsky M."/>
            <person name="Boukhgalter B."/>
            <person name="Brunache A."/>
            <person name="Butler J."/>
            <person name="Calixte N."/>
            <person name="Calvo S."/>
            <person name="Camarata J."/>
            <person name="Campo K."/>
            <person name="Chang J."/>
            <person name="Cheshatsang Y."/>
            <person name="Citroen M."/>
            <person name="Collymore A."/>
            <person name="Considine T."/>
            <person name="Cook A."/>
            <person name="Cooke P."/>
            <person name="Corum B."/>
            <person name="Cuomo C."/>
            <person name="David R."/>
            <person name="Dawoe T."/>
            <person name="Degray S."/>
            <person name="Dodge S."/>
            <person name="Dooley K."/>
            <person name="Dorje P."/>
            <person name="Dorjee K."/>
            <person name="Dorris L."/>
            <person name="Duffey N."/>
            <person name="Dupes A."/>
            <person name="Elkins T."/>
            <person name="Engels R."/>
            <person name="Erickson J."/>
            <person name="Farina A."/>
            <person name="Faro S."/>
            <person name="Ferreira P."/>
            <person name="Fischer H."/>
            <person name="Fitzgerald M."/>
            <person name="Foley K."/>
            <person name="Gage D."/>
            <person name="Galagan J."/>
            <person name="Gearin G."/>
            <person name="Gnerre S."/>
            <person name="Gnirke A."/>
            <person name="Goyette A."/>
            <person name="Graham J."/>
            <person name="Grandbois E."/>
            <person name="Gyaltsen K."/>
            <person name="Hafez N."/>
            <person name="Hagopian D."/>
            <person name="Hagos B."/>
            <person name="Hall J."/>
            <person name="Hatcher B."/>
            <person name="Heller A."/>
            <person name="Higgins H."/>
            <person name="Honan T."/>
            <person name="Horn A."/>
            <person name="Houde N."/>
            <person name="Hughes L."/>
            <person name="Hulme W."/>
            <person name="Husby E."/>
            <person name="Iliev I."/>
            <person name="Jaffe D."/>
            <person name="Jones C."/>
            <person name="Kamal M."/>
            <person name="Kamat A."/>
            <person name="Kamvysselis M."/>
            <person name="Karlsson E."/>
            <person name="Kells C."/>
            <person name="Kieu A."/>
            <person name="Kisner P."/>
            <person name="Kodira C."/>
            <person name="Kulbokas E."/>
            <person name="Labutti K."/>
            <person name="Lama D."/>
            <person name="Landers T."/>
            <person name="Leger J."/>
            <person name="Levine S."/>
            <person name="Lewis D."/>
            <person name="Lewis T."/>
            <person name="Lindblad-toh K."/>
            <person name="Liu X."/>
            <person name="Lokyitsang T."/>
            <person name="Lokyitsang Y."/>
            <person name="Lucien O."/>
            <person name="Lui A."/>
            <person name="Ma L.J."/>
            <person name="Mabbitt R."/>
            <person name="Macdonald J."/>
            <person name="Maclean C."/>
            <person name="Major J."/>
            <person name="Manning J."/>
            <person name="Marabella R."/>
            <person name="Maru K."/>
            <person name="Matthews C."/>
            <person name="Mauceli E."/>
            <person name="Mccarthy M."/>
            <person name="Mcdonough S."/>
            <person name="Mcghee T."/>
            <person name="Meldrim J."/>
            <person name="Meneus L."/>
            <person name="Mesirov J."/>
            <person name="Mihalev A."/>
            <person name="Mihova T."/>
            <person name="Mikkelsen T."/>
            <person name="Mlenga V."/>
            <person name="Moru K."/>
            <person name="Mozes J."/>
            <person name="Mulrain L."/>
            <person name="Munson G."/>
            <person name="Naylor J."/>
            <person name="Newes C."/>
            <person name="Nguyen C."/>
            <person name="Nguyen N."/>
            <person name="Nguyen T."/>
            <person name="Nicol R."/>
            <person name="Nielsen C."/>
            <person name="Nizzari M."/>
            <person name="Norbu C."/>
            <person name="Norbu N."/>
            <person name="O'donnell P."/>
            <person name="Okoawo O."/>
            <person name="O'leary S."/>
            <person name="Omotosho B."/>
            <person name="O'neill K."/>
            <person name="Osman S."/>
            <person name="Parker S."/>
            <person name="Perrin D."/>
            <person name="Phunkhang P."/>
            <person name="Piqani B."/>
            <person name="Purcell S."/>
            <person name="Rachupka T."/>
            <person name="Ramasamy U."/>
            <person name="Rameau R."/>
            <person name="Ray V."/>
            <person name="Raymond C."/>
            <person name="Retta R."/>
            <person name="Richardson S."/>
            <person name="Rise C."/>
            <person name="Rodriguez J."/>
            <person name="Rogers J."/>
            <person name="Rogov P."/>
            <person name="Rutman M."/>
            <person name="Schupbach R."/>
            <person name="Seaman C."/>
            <person name="Settipalli S."/>
            <person name="Sharpe T."/>
            <person name="Sheridan J."/>
            <person name="Sherpa N."/>
            <person name="Shi J."/>
            <person name="Smirnov S."/>
            <person name="Smith C."/>
            <person name="Sougnez C."/>
            <person name="Spencer B."/>
            <person name="Stalker J."/>
            <person name="Stange-thomann N."/>
            <person name="Stavropoulos S."/>
            <person name="Stetson K."/>
            <person name="Stone C."/>
            <person name="Stone S."/>
            <person name="Stubbs M."/>
            <person name="Talamas J."/>
            <person name="Tchuinga P."/>
            <person name="Tenzing P."/>
            <person name="Tesfaye S."/>
            <person name="Theodore J."/>
            <person name="Thoulutsang Y."/>
            <person name="Topham K."/>
            <person name="Towey S."/>
            <person name="Tsamla T."/>
            <person name="Tsomo N."/>
            <person name="Vallee D."/>
            <person name="Vassiliev H."/>
            <person name="Venkataraman V."/>
            <person name="Vinson J."/>
            <person name="Vo A."/>
            <person name="Wade C."/>
            <person name="Wang S."/>
            <person name="Wangchuk T."/>
            <person name="Wangdi T."/>
            <person name="Whittaker C."/>
            <person name="Wilkinson J."/>
            <person name="Wu Y."/>
            <person name="Wyman D."/>
            <person name="Yadav S."/>
            <person name="Yang S."/>
            <person name="Yang X."/>
            <person name="Yeager S."/>
            <person name="Yee E."/>
            <person name="Young G."/>
            <person name="Zainoun J."/>
            <person name="Zembeck L."/>
            <person name="Zimmer A."/>
            <person name="Zody M."/>
            <person name="Lander E."/>
        </authorList>
    </citation>
    <scope>NUCLEOTIDE SEQUENCE [LARGE SCALE GENOMIC DNA]</scope>
</reference>
<evidence type="ECO:0000256" key="3">
    <source>
        <dbReference type="ARBA" id="ARBA00022741"/>
    </source>
</evidence>
<dbReference type="NCBIfam" id="TIGR00231">
    <property type="entry name" value="small_GTP"/>
    <property type="match status" value="1"/>
</dbReference>
<dbReference type="GO" id="GO:0005525">
    <property type="term" value="F:GTP binding"/>
    <property type="evidence" value="ECO:0007669"/>
    <property type="project" value="InterPro"/>
</dbReference>
<comment type="catalytic activity">
    <reaction evidence="5">
        <text>GTP + H2O = GDP + phosphate + H(+)</text>
        <dbReference type="Rhea" id="RHEA:19669"/>
        <dbReference type="ChEBI" id="CHEBI:15377"/>
        <dbReference type="ChEBI" id="CHEBI:15378"/>
        <dbReference type="ChEBI" id="CHEBI:37565"/>
        <dbReference type="ChEBI" id="CHEBI:43474"/>
        <dbReference type="ChEBI" id="CHEBI:58189"/>
        <dbReference type="EC" id="3.6.5.2"/>
    </reaction>
</comment>
<reference evidence="6" key="2">
    <citation type="submission" date="2025-08" db="UniProtKB">
        <authorList>
            <consortium name="Ensembl"/>
        </authorList>
    </citation>
    <scope>IDENTIFICATION</scope>
</reference>
<evidence type="ECO:0000256" key="2">
    <source>
        <dbReference type="ARBA" id="ARBA00011984"/>
    </source>
</evidence>
<dbReference type="AlphaFoldDB" id="H2YXM8"/>
<evidence type="ECO:0000256" key="4">
    <source>
        <dbReference type="ARBA" id="ARBA00022801"/>
    </source>
</evidence>
<dbReference type="PROSITE" id="PS51421">
    <property type="entry name" value="RAS"/>
    <property type="match status" value="1"/>
</dbReference>
<dbReference type="InterPro" id="IPR027417">
    <property type="entry name" value="P-loop_NTPase"/>
</dbReference>
<organism evidence="6 7">
    <name type="scientific">Ciona savignyi</name>
    <name type="common">Pacific transparent sea squirt</name>
    <dbReference type="NCBI Taxonomy" id="51511"/>
    <lineage>
        <taxon>Eukaryota</taxon>
        <taxon>Metazoa</taxon>
        <taxon>Chordata</taxon>
        <taxon>Tunicata</taxon>
        <taxon>Ascidiacea</taxon>
        <taxon>Phlebobranchia</taxon>
        <taxon>Cionidae</taxon>
        <taxon>Ciona</taxon>
    </lineage>
</organism>
<evidence type="ECO:0000313" key="6">
    <source>
        <dbReference type="Ensembl" id="ENSCSAVP00000010089.1"/>
    </source>
</evidence>
<dbReference type="STRING" id="51511.ENSCSAVP00000010089"/>
<comment type="similarity">
    <text evidence="1">Belongs to the small GTPase superfamily. Ras family.</text>
</comment>
<dbReference type="HOGENOM" id="CLU_1192216_0_0_1"/>
<keyword evidence="3" id="KW-0547">Nucleotide-binding</keyword>
<reference evidence="6" key="3">
    <citation type="submission" date="2025-09" db="UniProtKB">
        <authorList>
            <consortium name="Ensembl"/>
        </authorList>
    </citation>
    <scope>IDENTIFICATION</scope>
</reference>
<dbReference type="PROSITE" id="PS51420">
    <property type="entry name" value="RHO"/>
    <property type="match status" value="1"/>
</dbReference>
<dbReference type="SUPFAM" id="SSF52540">
    <property type="entry name" value="P-loop containing nucleoside triphosphate hydrolases"/>
    <property type="match status" value="1"/>
</dbReference>
<protein>
    <recommendedName>
        <fullName evidence="2">small monomeric GTPase</fullName>
        <ecNumber evidence="2">3.6.5.2</ecNumber>
    </recommendedName>
</protein>
<dbReference type="InParanoid" id="H2YXM8"/>
<dbReference type="eggNOG" id="KOG0395">
    <property type="taxonomic scope" value="Eukaryota"/>
</dbReference>
<dbReference type="PROSITE" id="PS51419">
    <property type="entry name" value="RAB"/>
    <property type="match status" value="1"/>
</dbReference>
<dbReference type="PRINTS" id="PR00449">
    <property type="entry name" value="RASTRNSFRMNG"/>
</dbReference>
<dbReference type="GO" id="GO:0003925">
    <property type="term" value="F:G protein activity"/>
    <property type="evidence" value="ECO:0007669"/>
    <property type="project" value="UniProtKB-EC"/>
</dbReference>